<dbReference type="AlphaFoldDB" id="A0A9D1JXL6"/>
<evidence type="ECO:0000313" key="1">
    <source>
        <dbReference type="EMBL" id="HIS74166.1"/>
    </source>
</evidence>
<reference evidence="1" key="1">
    <citation type="submission" date="2020-10" db="EMBL/GenBank/DDBJ databases">
        <authorList>
            <person name="Gilroy R."/>
        </authorList>
    </citation>
    <scope>NUCLEOTIDE SEQUENCE</scope>
    <source>
        <strain evidence="1">CHK152-2871</strain>
    </source>
</reference>
<dbReference type="EMBL" id="DVJQ01000034">
    <property type="protein sequence ID" value="HIS74166.1"/>
    <property type="molecule type" value="Genomic_DNA"/>
</dbReference>
<sequence length="82" mass="9058">MSLLINSLYQQQLITSRNDAIYNTMLANQAKMNLLTSFGSGGDILDLSGVHKVEQQLTFMGLINSLRAKIANAQLNAMKKDK</sequence>
<protein>
    <submittedName>
        <fullName evidence="1">Uncharacterized protein</fullName>
    </submittedName>
</protein>
<reference evidence="1" key="2">
    <citation type="journal article" date="2021" name="PeerJ">
        <title>Extensive microbial diversity within the chicken gut microbiome revealed by metagenomics and culture.</title>
        <authorList>
            <person name="Gilroy R."/>
            <person name="Ravi A."/>
            <person name="Getino M."/>
            <person name="Pursley I."/>
            <person name="Horton D.L."/>
            <person name="Alikhan N.F."/>
            <person name="Baker D."/>
            <person name="Gharbi K."/>
            <person name="Hall N."/>
            <person name="Watson M."/>
            <person name="Adriaenssens E.M."/>
            <person name="Foster-Nyarko E."/>
            <person name="Jarju S."/>
            <person name="Secka A."/>
            <person name="Antonio M."/>
            <person name="Oren A."/>
            <person name="Chaudhuri R.R."/>
            <person name="La Ragione R."/>
            <person name="Hildebrand F."/>
            <person name="Pallen M.J."/>
        </authorList>
    </citation>
    <scope>NUCLEOTIDE SEQUENCE</scope>
    <source>
        <strain evidence="1">CHK152-2871</strain>
    </source>
</reference>
<evidence type="ECO:0000313" key="2">
    <source>
        <dbReference type="Proteomes" id="UP000886865"/>
    </source>
</evidence>
<dbReference type="Proteomes" id="UP000886865">
    <property type="component" value="Unassembled WGS sequence"/>
</dbReference>
<name>A0A9D1JXL6_9BACT</name>
<comment type="caution">
    <text evidence="1">The sequence shown here is derived from an EMBL/GenBank/DDBJ whole genome shotgun (WGS) entry which is preliminary data.</text>
</comment>
<accession>A0A9D1JXL6</accession>
<organism evidence="1 2">
    <name type="scientific">Candidatus Galligastranaerophilus intestinavium</name>
    <dbReference type="NCBI Taxonomy" id="2840836"/>
    <lineage>
        <taxon>Bacteria</taxon>
        <taxon>Candidatus Galligastranaerophilus</taxon>
    </lineage>
</organism>
<proteinExistence type="predicted"/>
<gene>
    <name evidence="1" type="ORF">IAA86_03995</name>
</gene>